<keyword evidence="4" id="KW-0460">Magnesium</keyword>
<proteinExistence type="predicted"/>
<keyword evidence="3" id="KW-0378">Hydrolase</keyword>
<evidence type="ECO:0000256" key="4">
    <source>
        <dbReference type="ARBA" id="ARBA00022842"/>
    </source>
</evidence>
<gene>
    <name evidence="6" type="ORF">C8N43_1612</name>
</gene>
<dbReference type="PANTHER" id="PTHR12629:SF0">
    <property type="entry name" value="DIPHOSPHOINOSITOL-POLYPHOSPHATE DIPHOSPHATASE"/>
    <property type="match status" value="1"/>
</dbReference>
<dbReference type="Pfam" id="PF00293">
    <property type="entry name" value="NUDIX"/>
    <property type="match status" value="1"/>
</dbReference>
<dbReference type="InterPro" id="IPR000086">
    <property type="entry name" value="NUDIX_hydrolase_dom"/>
</dbReference>
<dbReference type="Gene3D" id="3.90.79.10">
    <property type="entry name" value="Nucleoside Triphosphate Pyrophosphohydrolase"/>
    <property type="match status" value="1"/>
</dbReference>
<sequence length="159" mass="18226">MSLIKMKHPAFRLEGSRKRDVRTQFGALCFRVNEGRTQVLLITSRTSKRWIIPKGWPMARMTPAEAAATEAFEEGGVEGKTYNICLGLYSYTKLMGAREEDLPCAVSVFPVKVQKVHKDWPEAKERKRRWFTIKKAASLVREPELRKIIKNFDASLLKG</sequence>
<accession>A0A2T6BLT6</accession>
<evidence type="ECO:0000313" key="7">
    <source>
        <dbReference type="Proteomes" id="UP000243978"/>
    </source>
</evidence>
<evidence type="ECO:0000259" key="5">
    <source>
        <dbReference type="PROSITE" id="PS51462"/>
    </source>
</evidence>
<protein>
    <submittedName>
        <fullName evidence="6">8-oxo-dGTP pyrophosphatase MutT (NUDIX family)</fullName>
    </submittedName>
</protein>
<feature type="domain" description="Nudix hydrolase" evidence="5">
    <location>
        <begin position="22"/>
        <end position="153"/>
    </location>
</feature>
<evidence type="ECO:0000313" key="6">
    <source>
        <dbReference type="EMBL" id="PTX56947.1"/>
    </source>
</evidence>
<dbReference type="CDD" id="cd04666">
    <property type="entry name" value="NUDIX_DIPP2_like_Nudt4"/>
    <property type="match status" value="1"/>
</dbReference>
<organism evidence="6 7">
    <name type="scientific">Litoreibacter ponti</name>
    <dbReference type="NCBI Taxonomy" id="1510457"/>
    <lineage>
        <taxon>Bacteria</taxon>
        <taxon>Pseudomonadati</taxon>
        <taxon>Pseudomonadota</taxon>
        <taxon>Alphaproteobacteria</taxon>
        <taxon>Rhodobacterales</taxon>
        <taxon>Roseobacteraceae</taxon>
        <taxon>Litoreibacter</taxon>
    </lineage>
</organism>
<dbReference type="InterPro" id="IPR047198">
    <property type="entry name" value="DDP-like_NUDIX"/>
</dbReference>
<name>A0A2T6BLT6_9RHOB</name>
<dbReference type="PROSITE" id="PS51462">
    <property type="entry name" value="NUDIX"/>
    <property type="match status" value="1"/>
</dbReference>
<dbReference type="GO" id="GO:0005737">
    <property type="term" value="C:cytoplasm"/>
    <property type="evidence" value="ECO:0007669"/>
    <property type="project" value="TreeGrafter"/>
</dbReference>
<comment type="caution">
    <text evidence="6">The sequence shown here is derived from an EMBL/GenBank/DDBJ whole genome shotgun (WGS) entry which is preliminary data.</text>
</comment>
<keyword evidence="2" id="KW-0479">Metal-binding</keyword>
<dbReference type="AlphaFoldDB" id="A0A2T6BLT6"/>
<dbReference type="InterPro" id="IPR015797">
    <property type="entry name" value="NUDIX_hydrolase-like_dom_sf"/>
</dbReference>
<dbReference type="GO" id="GO:0046872">
    <property type="term" value="F:metal ion binding"/>
    <property type="evidence" value="ECO:0007669"/>
    <property type="project" value="UniProtKB-KW"/>
</dbReference>
<dbReference type="PANTHER" id="PTHR12629">
    <property type="entry name" value="DIPHOSPHOINOSITOL POLYPHOSPHATE PHOSPHOHYDROLASE"/>
    <property type="match status" value="1"/>
</dbReference>
<comment type="cofactor">
    <cofactor evidence="1">
        <name>Mg(2+)</name>
        <dbReference type="ChEBI" id="CHEBI:18420"/>
    </cofactor>
</comment>
<dbReference type="RefSeq" id="WP_107845090.1">
    <property type="nucleotide sequence ID" value="NZ_QBKS01000001.1"/>
</dbReference>
<dbReference type="GO" id="GO:0016462">
    <property type="term" value="F:pyrophosphatase activity"/>
    <property type="evidence" value="ECO:0007669"/>
    <property type="project" value="InterPro"/>
</dbReference>
<dbReference type="OrthoDB" id="7066910at2"/>
<dbReference type="SUPFAM" id="SSF55811">
    <property type="entry name" value="Nudix"/>
    <property type="match status" value="1"/>
</dbReference>
<dbReference type="Proteomes" id="UP000243978">
    <property type="component" value="Unassembled WGS sequence"/>
</dbReference>
<evidence type="ECO:0000256" key="2">
    <source>
        <dbReference type="ARBA" id="ARBA00022723"/>
    </source>
</evidence>
<evidence type="ECO:0000256" key="3">
    <source>
        <dbReference type="ARBA" id="ARBA00022801"/>
    </source>
</evidence>
<reference evidence="6 7" key="1">
    <citation type="submission" date="2018-04" db="EMBL/GenBank/DDBJ databases">
        <title>Genomic Encyclopedia of Archaeal and Bacterial Type Strains, Phase II (KMG-II): from individual species to whole genera.</title>
        <authorList>
            <person name="Goeker M."/>
        </authorList>
    </citation>
    <scope>NUCLEOTIDE SEQUENCE [LARGE SCALE GENOMIC DNA]</scope>
    <source>
        <strain evidence="6 7">DSM 100977</strain>
    </source>
</reference>
<keyword evidence="7" id="KW-1185">Reference proteome</keyword>
<dbReference type="EMBL" id="QBKS01000001">
    <property type="protein sequence ID" value="PTX56947.1"/>
    <property type="molecule type" value="Genomic_DNA"/>
</dbReference>
<evidence type="ECO:0000256" key="1">
    <source>
        <dbReference type="ARBA" id="ARBA00001946"/>
    </source>
</evidence>